<dbReference type="PROSITE" id="PS00062">
    <property type="entry name" value="ALDOKETO_REDUCTASE_2"/>
    <property type="match status" value="1"/>
</dbReference>
<name>A0A1M2V384_TRAPU</name>
<dbReference type="InterPro" id="IPR023210">
    <property type="entry name" value="NADP_OxRdtase_dom"/>
</dbReference>
<proteinExistence type="predicted"/>
<gene>
    <name evidence="3" type="ORF">TRAPUB_7470</name>
</gene>
<dbReference type="InterPro" id="IPR020471">
    <property type="entry name" value="AKR"/>
</dbReference>
<dbReference type="AlphaFoldDB" id="A0A1M2V384"/>
<accession>A0A1M2V384</accession>
<dbReference type="Gene3D" id="3.20.20.100">
    <property type="entry name" value="NADP-dependent oxidoreductase domain"/>
    <property type="match status" value="1"/>
</dbReference>
<feature type="domain" description="NADP-dependent oxidoreductase" evidence="2">
    <location>
        <begin position="14"/>
        <end position="203"/>
    </location>
</feature>
<dbReference type="CDD" id="cd19071">
    <property type="entry name" value="AKR_AKR1-5-like"/>
    <property type="match status" value="1"/>
</dbReference>
<dbReference type="EMBL" id="MNAD01001704">
    <property type="protein sequence ID" value="OJT02054.1"/>
    <property type="molecule type" value="Genomic_DNA"/>
</dbReference>
<keyword evidence="4" id="KW-1185">Reference proteome</keyword>
<dbReference type="OMA" id="AVGIGCW"/>
<feature type="binding site" evidence="1">
    <location>
        <position position="38"/>
    </location>
    <ligand>
        <name>substrate</name>
    </ligand>
</feature>
<dbReference type="OrthoDB" id="5945798at2759"/>
<organism evidence="3 4">
    <name type="scientific">Trametes pubescens</name>
    <name type="common">White-rot fungus</name>
    <dbReference type="NCBI Taxonomy" id="154538"/>
    <lineage>
        <taxon>Eukaryota</taxon>
        <taxon>Fungi</taxon>
        <taxon>Dikarya</taxon>
        <taxon>Basidiomycota</taxon>
        <taxon>Agaricomycotina</taxon>
        <taxon>Agaricomycetes</taxon>
        <taxon>Polyporales</taxon>
        <taxon>Polyporaceae</taxon>
        <taxon>Trametes</taxon>
    </lineage>
</organism>
<sequence>MSIPAVGVGQKDHGRVEEALDTSLAKLGVDYVDLYLMHWPMAFDEAGGTLQPGESPTFVETWRQMEHLLSSGKVKAIGVSNFSIKTLTKLLAHSAVIPAVNQVELHPCLPQHSLLAFCAARGILLTAYSPVGKHKFAGDEHIRAIADAHTSPTVSVSAAQVLLSWGVQRGTVVIPKTLHAERLMENLELIQLTAEEMDILDRLHTKTGMHRSVCGFHSPDLGGSCFGWSYDQLGWQMTTGGVHL</sequence>
<dbReference type="InterPro" id="IPR036812">
    <property type="entry name" value="NAD(P)_OxRdtase_dom_sf"/>
</dbReference>
<dbReference type="PIRSF" id="PIRSF000097">
    <property type="entry name" value="AKR"/>
    <property type="match status" value="1"/>
</dbReference>
<dbReference type="Proteomes" id="UP000184267">
    <property type="component" value="Unassembled WGS sequence"/>
</dbReference>
<dbReference type="PANTHER" id="PTHR11732">
    <property type="entry name" value="ALDO/KETO REDUCTASE"/>
    <property type="match status" value="1"/>
</dbReference>
<protein>
    <submittedName>
        <fullName evidence="3">Aldose reductase B</fullName>
    </submittedName>
</protein>
<comment type="caution">
    <text evidence="3">The sequence shown here is derived from an EMBL/GenBank/DDBJ whole genome shotgun (WGS) entry which is preliminary data.</text>
</comment>
<evidence type="ECO:0000313" key="3">
    <source>
        <dbReference type="EMBL" id="OJT02054.1"/>
    </source>
</evidence>
<dbReference type="SUPFAM" id="SSF51430">
    <property type="entry name" value="NAD(P)-linked oxidoreductase"/>
    <property type="match status" value="1"/>
</dbReference>
<evidence type="ECO:0000256" key="1">
    <source>
        <dbReference type="PIRSR" id="PIRSR000097-2"/>
    </source>
</evidence>
<dbReference type="Pfam" id="PF00248">
    <property type="entry name" value="Aldo_ket_red"/>
    <property type="match status" value="1"/>
</dbReference>
<reference evidence="3 4" key="1">
    <citation type="submission" date="2016-10" db="EMBL/GenBank/DDBJ databases">
        <title>Genome sequence of the basidiomycete white-rot fungus Trametes pubescens.</title>
        <authorList>
            <person name="Makela M.R."/>
            <person name="Granchi Z."/>
            <person name="Peng M."/>
            <person name="De Vries R.P."/>
            <person name="Grigoriev I."/>
            <person name="Riley R."/>
            <person name="Hilden K."/>
        </authorList>
    </citation>
    <scope>NUCLEOTIDE SEQUENCE [LARGE SCALE GENOMIC DNA]</scope>
    <source>
        <strain evidence="3 4">FBCC735</strain>
    </source>
</reference>
<evidence type="ECO:0000259" key="2">
    <source>
        <dbReference type="Pfam" id="PF00248"/>
    </source>
</evidence>
<dbReference type="STRING" id="154538.A0A1M2V384"/>
<dbReference type="PRINTS" id="PR00069">
    <property type="entry name" value="ALDKETRDTASE"/>
</dbReference>
<dbReference type="PROSITE" id="PS00063">
    <property type="entry name" value="ALDOKETO_REDUCTASE_3"/>
    <property type="match status" value="1"/>
</dbReference>
<dbReference type="GO" id="GO:0016491">
    <property type="term" value="F:oxidoreductase activity"/>
    <property type="evidence" value="ECO:0007669"/>
    <property type="project" value="InterPro"/>
</dbReference>
<evidence type="ECO:0000313" key="4">
    <source>
        <dbReference type="Proteomes" id="UP000184267"/>
    </source>
</evidence>
<dbReference type="InterPro" id="IPR018170">
    <property type="entry name" value="Aldo/ket_reductase_CS"/>
</dbReference>